<dbReference type="InterPro" id="IPR009061">
    <property type="entry name" value="DNA-bd_dom_put_sf"/>
</dbReference>
<evidence type="ECO:0000256" key="1">
    <source>
        <dbReference type="ARBA" id="ARBA00023125"/>
    </source>
</evidence>
<dbReference type="Pfam" id="PF13411">
    <property type="entry name" value="MerR_1"/>
    <property type="match status" value="1"/>
</dbReference>
<dbReference type="CDD" id="cd01104">
    <property type="entry name" value="HTH_MlrA-CarA"/>
    <property type="match status" value="1"/>
</dbReference>
<dbReference type="GO" id="GO:0046872">
    <property type="term" value="F:metal ion binding"/>
    <property type="evidence" value="ECO:0007669"/>
    <property type="project" value="InterPro"/>
</dbReference>
<dbReference type="InterPro" id="IPR036594">
    <property type="entry name" value="Meth_synthase_dom"/>
</dbReference>
<dbReference type="Pfam" id="PF02607">
    <property type="entry name" value="B12-binding_2"/>
    <property type="match status" value="1"/>
</dbReference>
<evidence type="ECO:0000313" key="4">
    <source>
        <dbReference type="EMBL" id="GAC81884.1"/>
    </source>
</evidence>
<accession>M3VHF5</accession>
<evidence type="ECO:0000313" key="5">
    <source>
        <dbReference type="Proteomes" id="UP000035009"/>
    </source>
</evidence>
<feature type="domain" description="B12-binding" evidence="3">
    <location>
        <begin position="172"/>
        <end position="293"/>
    </location>
</feature>
<dbReference type="PANTHER" id="PTHR30204">
    <property type="entry name" value="REDOX-CYCLING DRUG-SENSING TRANSCRIPTIONAL ACTIVATOR SOXR"/>
    <property type="match status" value="1"/>
</dbReference>
<feature type="domain" description="HTH merR-type" evidence="2">
    <location>
        <begin position="4"/>
        <end position="74"/>
    </location>
</feature>
<dbReference type="PROSITE" id="PS51332">
    <property type="entry name" value="B12_BINDING"/>
    <property type="match status" value="1"/>
</dbReference>
<dbReference type="Gene3D" id="3.40.50.280">
    <property type="entry name" value="Cobalamin-binding domain"/>
    <property type="match status" value="1"/>
</dbReference>
<proteinExistence type="predicted"/>
<dbReference type="STRING" id="410332.SAMN04488550_4063"/>
<dbReference type="eggNOG" id="COG5012">
    <property type="taxonomic scope" value="Bacteria"/>
</dbReference>
<dbReference type="OrthoDB" id="9800334at2"/>
<evidence type="ECO:0000259" key="2">
    <source>
        <dbReference type="PROSITE" id="PS50937"/>
    </source>
</evidence>
<evidence type="ECO:0000259" key="3">
    <source>
        <dbReference type="PROSITE" id="PS51332"/>
    </source>
</evidence>
<dbReference type="GO" id="GO:0003677">
    <property type="term" value="F:DNA binding"/>
    <property type="evidence" value="ECO:0007669"/>
    <property type="project" value="UniProtKB-KW"/>
</dbReference>
<sequence>MSDGLRIGQVARVVGIPTTTLRAWEKRYGIVVPVRSGSSGYRGYLPADVDRLRHMRALVESGIAPNRAAAIVATTPRVEDVSGPRPQELLDDHDALVRAGAYYDGAALDALLDEALTEPDVEEALERWLLPSMRVVGEAWASERIPVLVEHYIAAAVMRRLGRLFDAAPAVGPRVVVGLPPDCHHEIAALAFAVCLRRRGVDVLYAGADVPLESWRRLAAEWAPRTVVTVATMADDAVNADAVCAVLKDAGVPQMYVGGTHAVDVPSAIPLPLSLSASADVVVASRLRSRSRR</sequence>
<organism evidence="4 5">
    <name type="scientific">Gordonia malaquae NBRC 108250</name>
    <dbReference type="NCBI Taxonomy" id="1223542"/>
    <lineage>
        <taxon>Bacteria</taxon>
        <taxon>Bacillati</taxon>
        <taxon>Actinomycetota</taxon>
        <taxon>Actinomycetes</taxon>
        <taxon>Mycobacteriales</taxon>
        <taxon>Gordoniaceae</taxon>
        <taxon>Gordonia</taxon>
    </lineage>
</organism>
<dbReference type="SUPFAM" id="SSF46955">
    <property type="entry name" value="Putative DNA-binding domain"/>
    <property type="match status" value="1"/>
</dbReference>
<gene>
    <name evidence="4" type="ORF">GM1_049_00140</name>
</gene>
<keyword evidence="5" id="KW-1185">Reference proteome</keyword>
<name>M3VHF5_GORML</name>
<dbReference type="Gene3D" id="1.10.1240.10">
    <property type="entry name" value="Methionine synthase domain"/>
    <property type="match status" value="1"/>
</dbReference>
<reference evidence="4 5" key="1">
    <citation type="submission" date="2013-02" db="EMBL/GenBank/DDBJ databases">
        <title>Whole genome shotgun sequence of Gordonia malaquae NBRC 108250.</title>
        <authorList>
            <person name="Yoshida I."/>
            <person name="Hosoyama A."/>
            <person name="Tsuchikane K."/>
            <person name="Ando Y."/>
            <person name="Baba S."/>
            <person name="Ohji S."/>
            <person name="Hamada M."/>
            <person name="Tamura T."/>
            <person name="Yamazoe A."/>
            <person name="Yamazaki S."/>
            <person name="Fujita N."/>
        </authorList>
    </citation>
    <scope>NUCLEOTIDE SEQUENCE [LARGE SCALE GENOMIC DNA]</scope>
    <source>
        <strain evidence="4 5">NBRC 108250</strain>
    </source>
</reference>
<dbReference type="RefSeq" id="WP_008382001.1">
    <property type="nucleotide sequence ID" value="NZ_BAOP01000049.1"/>
</dbReference>
<comment type="caution">
    <text evidence="4">The sequence shown here is derived from an EMBL/GenBank/DDBJ whole genome shotgun (WGS) entry which is preliminary data.</text>
</comment>
<dbReference type="AlphaFoldDB" id="M3VHF5"/>
<dbReference type="GO" id="GO:0003700">
    <property type="term" value="F:DNA-binding transcription factor activity"/>
    <property type="evidence" value="ECO:0007669"/>
    <property type="project" value="InterPro"/>
</dbReference>
<dbReference type="eggNOG" id="COG0789">
    <property type="taxonomic scope" value="Bacteria"/>
</dbReference>
<dbReference type="GO" id="GO:0031419">
    <property type="term" value="F:cobalamin binding"/>
    <property type="evidence" value="ECO:0007669"/>
    <property type="project" value="InterPro"/>
</dbReference>
<dbReference type="Proteomes" id="UP000035009">
    <property type="component" value="Unassembled WGS sequence"/>
</dbReference>
<dbReference type="SUPFAM" id="SSF52242">
    <property type="entry name" value="Cobalamin (vitamin B12)-binding domain"/>
    <property type="match status" value="1"/>
</dbReference>
<dbReference type="Gene3D" id="1.10.1660.10">
    <property type="match status" value="1"/>
</dbReference>
<dbReference type="PANTHER" id="PTHR30204:SF97">
    <property type="entry name" value="MERR FAMILY REGULATORY PROTEIN"/>
    <property type="match status" value="1"/>
</dbReference>
<dbReference type="InterPro" id="IPR000551">
    <property type="entry name" value="MerR-type_HTH_dom"/>
</dbReference>
<dbReference type="InterPro" id="IPR036724">
    <property type="entry name" value="Cobalamin-bd_sf"/>
</dbReference>
<dbReference type="PROSITE" id="PS50937">
    <property type="entry name" value="HTH_MERR_2"/>
    <property type="match status" value="1"/>
</dbReference>
<keyword evidence="1" id="KW-0238">DNA-binding</keyword>
<dbReference type="SMART" id="SM00422">
    <property type="entry name" value="HTH_MERR"/>
    <property type="match status" value="1"/>
</dbReference>
<dbReference type="EMBL" id="BAOP01000049">
    <property type="protein sequence ID" value="GAC81884.1"/>
    <property type="molecule type" value="Genomic_DNA"/>
</dbReference>
<protein>
    <submittedName>
        <fullName evidence="4">Putative MerR family transcriptional regulator</fullName>
    </submittedName>
</protein>
<dbReference type="InterPro" id="IPR047057">
    <property type="entry name" value="MerR_fam"/>
</dbReference>
<dbReference type="InterPro" id="IPR006158">
    <property type="entry name" value="Cobalamin-bd"/>
</dbReference>
<dbReference type="InterPro" id="IPR003759">
    <property type="entry name" value="Cbl-bd_cap"/>
</dbReference>